<comment type="caution">
    <text evidence="1">The sequence shown here is derived from an EMBL/GenBank/DDBJ whole genome shotgun (WGS) entry which is preliminary data.</text>
</comment>
<proteinExistence type="predicted"/>
<name>A0A5B0E830_9MICC</name>
<sequence>MARESQTGSSTAEVAVLLPAVAILLAVVAGAGVVGGQQVRIQQAASAAARELARGTSAAEAIGTAHRLAGEQISISATASGGYGHVQVVSAVDLPLLGPIELHAEANARMEQQP</sequence>
<reference evidence="1 2" key="1">
    <citation type="submission" date="2019-07" db="EMBL/GenBank/DDBJ databases">
        <title>Analysis of the biochemical properties, biological activity and biotechnological potential of siderophores and biosurfactants produced by Antarctic psychrotolerant bacteria.</title>
        <authorList>
            <person name="Styczynski M."/>
            <person name="Krucon T."/>
            <person name="Decewicz P."/>
            <person name="Dziewit L."/>
        </authorList>
    </citation>
    <scope>NUCLEOTIDE SEQUENCE [LARGE SCALE GENOMIC DNA]</scope>
    <source>
        <strain evidence="1 2">ANT_H27</strain>
    </source>
</reference>
<dbReference type="InterPro" id="IPR049790">
    <property type="entry name" value="Rv3655c/TadE"/>
</dbReference>
<evidence type="ECO:0000313" key="1">
    <source>
        <dbReference type="EMBL" id="KAA0973609.1"/>
    </source>
</evidence>
<dbReference type="AlphaFoldDB" id="A0A5B0E830"/>
<organism evidence="1 2">
    <name type="scientific">Paeniglutamicibacter gangotriensis</name>
    <dbReference type="NCBI Taxonomy" id="254787"/>
    <lineage>
        <taxon>Bacteria</taxon>
        <taxon>Bacillati</taxon>
        <taxon>Actinomycetota</taxon>
        <taxon>Actinomycetes</taxon>
        <taxon>Micrococcales</taxon>
        <taxon>Micrococcaceae</taxon>
        <taxon>Paeniglutamicibacter</taxon>
    </lineage>
</organism>
<gene>
    <name evidence="1" type="ORF">FQ154_17450</name>
</gene>
<dbReference type="NCBIfam" id="NF041390">
    <property type="entry name" value="TadE_Rv3655c"/>
    <property type="match status" value="1"/>
</dbReference>
<accession>A0A5B0E830</accession>
<dbReference type="Proteomes" id="UP000323856">
    <property type="component" value="Unassembled WGS sequence"/>
</dbReference>
<dbReference type="EMBL" id="VOBL01000023">
    <property type="protein sequence ID" value="KAA0973609.1"/>
    <property type="molecule type" value="Genomic_DNA"/>
</dbReference>
<protein>
    <submittedName>
        <fullName evidence="1">Pilus assembly protein</fullName>
    </submittedName>
</protein>
<dbReference type="RefSeq" id="WP_149620685.1">
    <property type="nucleotide sequence ID" value="NZ_VOBL01000023.1"/>
</dbReference>
<evidence type="ECO:0000313" key="2">
    <source>
        <dbReference type="Proteomes" id="UP000323856"/>
    </source>
</evidence>
<dbReference type="OrthoDB" id="4966665at2"/>